<dbReference type="SUPFAM" id="SSF50978">
    <property type="entry name" value="WD40 repeat-like"/>
    <property type="match status" value="1"/>
</dbReference>
<sequence length="448" mass="50920">MSIYIHNQHSMPNQMPIAKPHFCNDIVMEEALPVASPTTRQPTAPDPIYNLDTLSMQLTVAPPKNPFETTGNKVDFLARLPYELGCRILSLLDLDSLMAVSRVSRHWRTIYHDNELWRARMADQQWIVRSDENIDERRMDWHYLYKQKHQLIHRWQTGRVTTHTLMAHQSGVYCMQFDNHKMITGSRDRTIKFWDMATYQCIGSLKGHTGSVLCLKYDDQVLISGSSDATVIVWDIQRCQPLRQLQGHTSGVFDICYNSQYIVSASKDTTIRIWDFNTGALVRVIQGHSGPVNSIQLFGNYLVSGSGDGTIMMWDITTGACIRQYLGHEHGVTCIRFDGKRIVSGSNDQTVRVWDAETGVCTMVLCGHTGLVRALQFDDEKIVSSGYDQTVRVWSIRTGECLLSFESAAQASWIFDVKFDKSKIIAARQDNTVMVMDFGHGLDTRLLV</sequence>
<dbReference type="Gene3D" id="1.20.1280.50">
    <property type="match status" value="1"/>
</dbReference>
<dbReference type="STRING" id="1263082.A0A068S175"/>
<dbReference type="SUPFAM" id="SSF81383">
    <property type="entry name" value="F-box domain"/>
    <property type="match status" value="1"/>
</dbReference>
<protein>
    <submittedName>
        <fullName evidence="5">Wd40 repeat-like protein</fullName>
    </submittedName>
</protein>
<organism evidence="5 6">
    <name type="scientific">Lichtheimia corymbifera JMRC:FSU:9682</name>
    <dbReference type="NCBI Taxonomy" id="1263082"/>
    <lineage>
        <taxon>Eukaryota</taxon>
        <taxon>Fungi</taxon>
        <taxon>Fungi incertae sedis</taxon>
        <taxon>Mucoromycota</taxon>
        <taxon>Mucoromycotina</taxon>
        <taxon>Mucoromycetes</taxon>
        <taxon>Mucorales</taxon>
        <taxon>Lichtheimiaceae</taxon>
        <taxon>Lichtheimia</taxon>
    </lineage>
</organism>
<dbReference type="InterPro" id="IPR019775">
    <property type="entry name" value="WD40_repeat_CS"/>
</dbReference>
<evidence type="ECO:0000313" key="6">
    <source>
        <dbReference type="Proteomes" id="UP000027586"/>
    </source>
</evidence>
<dbReference type="SMART" id="SM00256">
    <property type="entry name" value="FBOX"/>
    <property type="match status" value="1"/>
</dbReference>
<dbReference type="Gene3D" id="2.130.10.10">
    <property type="entry name" value="YVTN repeat-like/Quinoprotein amine dehydrogenase"/>
    <property type="match status" value="2"/>
</dbReference>
<dbReference type="PROSITE" id="PS50082">
    <property type="entry name" value="WD_REPEATS_2"/>
    <property type="match status" value="6"/>
</dbReference>
<comment type="caution">
    <text evidence="5">The sequence shown here is derived from an EMBL/GenBank/DDBJ whole genome shotgun (WGS) entry which is preliminary data.</text>
</comment>
<feature type="repeat" description="WD" evidence="3">
    <location>
        <begin position="285"/>
        <end position="324"/>
    </location>
</feature>
<feature type="repeat" description="WD" evidence="3">
    <location>
        <begin position="245"/>
        <end position="284"/>
    </location>
</feature>
<evidence type="ECO:0000256" key="3">
    <source>
        <dbReference type="PROSITE-ProRule" id="PRU00221"/>
    </source>
</evidence>
<keyword evidence="1 3" id="KW-0853">WD repeat</keyword>
<dbReference type="SMART" id="SM00320">
    <property type="entry name" value="WD40"/>
    <property type="match status" value="7"/>
</dbReference>
<dbReference type="PROSITE" id="PS50294">
    <property type="entry name" value="WD_REPEATS_REGION"/>
    <property type="match status" value="6"/>
</dbReference>
<dbReference type="OrthoDB" id="19711at2759"/>
<dbReference type="PANTHER" id="PTHR19848:SF8">
    <property type="entry name" value="F-BOX AND WD REPEAT DOMAIN CONTAINING 7"/>
    <property type="match status" value="1"/>
</dbReference>
<evidence type="ECO:0000259" key="4">
    <source>
        <dbReference type="PROSITE" id="PS50181"/>
    </source>
</evidence>
<feature type="repeat" description="WD" evidence="3">
    <location>
        <begin position="325"/>
        <end position="364"/>
    </location>
</feature>
<proteinExistence type="predicted"/>
<dbReference type="EMBL" id="CBTN010000035">
    <property type="protein sequence ID" value="CDH56128.1"/>
    <property type="molecule type" value="Genomic_DNA"/>
</dbReference>
<accession>A0A068S175</accession>
<dbReference type="Pfam" id="PF12937">
    <property type="entry name" value="F-box-like"/>
    <property type="match status" value="1"/>
</dbReference>
<dbReference type="CDD" id="cd00200">
    <property type="entry name" value="WD40"/>
    <property type="match status" value="1"/>
</dbReference>
<keyword evidence="6" id="KW-1185">Reference proteome</keyword>
<keyword evidence="2" id="KW-0677">Repeat</keyword>
<dbReference type="PRINTS" id="PR00320">
    <property type="entry name" value="GPROTEINBRPT"/>
</dbReference>
<dbReference type="InterPro" id="IPR015943">
    <property type="entry name" value="WD40/YVTN_repeat-like_dom_sf"/>
</dbReference>
<gene>
    <name evidence="5" type="ORF">LCOR_07212.1</name>
</gene>
<dbReference type="PROSITE" id="PS50181">
    <property type="entry name" value="FBOX"/>
    <property type="match status" value="1"/>
</dbReference>
<dbReference type="Pfam" id="PF00400">
    <property type="entry name" value="WD40"/>
    <property type="match status" value="6"/>
</dbReference>
<dbReference type="Proteomes" id="UP000027586">
    <property type="component" value="Unassembled WGS sequence"/>
</dbReference>
<dbReference type="PROSITE" id="PS00678">
    <property type="entry name" value="WD_REPEATS_1"/>
    <property type="match status" value="5"/>
</dbReference>
<dbReference type="InterPro" id="IPR036322">
    <property type="entry name" value="WD40_repeat_dom_sf"/>
</dbReference>
<reference evidence="5" key="1">
    <citation type="submission" date="2013-08" db="EMBL/GenBank/DDBJ databases">
        <title>Gene expansion shapes genome architecture in the human pathogen Lichtheimia corymbifera: an evolutionary genomics analysis in the ancient terrestrial Mucorales (Mucoromycotina).</title>
        <authorList>
            <person name="Schwartze V.U."/>
            <person name="Winter S."/>
            <person name="Shelest E."/>
            <person name="Marcet-Houben M."/>
            <person name="Horn F."/>
            <person name="Wehner S."/>
            <person name="Hoffmann K."/>
            <person name="Riege K."/>
            <person name="Sammeth M."/>
            <person name="Nowrousian M."/>
            <person name="Valiante V."/>
            <person name="Linde J."/>
            <person name="Jacobsen I.D."/>
            <person name="Marz M."/>
            <person name="Brakhage A.A."/>
            <person name="Gabaldon T."/>
            <person name="Bocker S."/>
            <person name="Voigt K."/>
        </authorList>
    </citation>
    <scope>NUCLEOTIDE SEQUENCE [LARGE SCALE GENOMIC DNA]</scope>
    <source>
        <strain evidence="5">FSU 9682</strain>
    </source>
</reference>
<dbReference type="InterPro" id="IPR020472">
    <property type="entry name" value="WD40_PAC1"/>
</dbReference>
<dbReference type="InterPro" id="IPR001810">
    <property type="entry name" value="F-box_dom"/>
</dbReference>
<name>A0A068S175_9FUNG</name>
<evidence type="ECO:0000313" key="5">
    <source>
        <dbReference type="EMBL" id="CDH56128.1"/>
    </source>
</evidence>
<feature type="repeat" description="WD" evidence="3">
    <location>
        <begin position="165"/>
        <end position="204"/>
    </location>
</feature>
<dbReference type="InterPro" id="IPR036047">
    <property type="entry name" value="F-box-like_dom_sf"/>
</dbReference>
<dbReference type="PANTHER" id="PTHR19848">
    <property type="entry name" value="WD40 REPEAT PROTEIN"/>
    <property type="match status" value="1"/>
</dbReference>
<evidence type="ECO:0000256" key="2">
    <source>
        <dbReference type="ARBA" id="ARBA00022737"/>
    </source>
</evidence>
<dbReference type="VEuPathDB" id="FungiDB:LCOR_07212.1"/>
<feature type="repeat" description="WD" evidence="3">
    <location>
        <begin position="365"/>
        <end position="404"/>
    </location>
</feature>
<dbReference type="AlphaFoldDB" id="A0A068S175"/>
<evidence type="ECO:0000256" key="1">
    <source>
        <dbReference type="ARBA" id="ARBA00022574"/>
    </source>
</evidence>
<feature type="repeat" description="WD" evidence="3">
    <location>
        <begin position="205"/>
        <end position="244"/>
    </location>
</feature>
<feature type="domain" description="F-box" evidence="4">
    <location>
        <begin position="74"/>
        <end position="120"/>
    </location>
</feature>
<dbReference type="InterPro" id="IPR001680">
    <property type="entry name" value="WD40_rpt"/>
</dbReference>